<keyword evidence="11" id="KW-0720">Serine protease</keyword>
<dbReference type="Pfam" id="PF00595">
    <property type="entry name" value="PDZ"/>
    <property type="match status" value="1"/>
</dbReference>
<evidence type="ECO:0000256" key="5">
    <source>
        <dbReference type="ARBA" id="ARBA00013958"/>
    </source>
</evidence>
<evidence type="ECO:0000256" key="3">
    <source>
        <dbReference type="ARBA" id="ARBA00010541"/>
    </source>
</evidence>
<dbReference type="PANTHER" id="PTHR22939:SF130">
    <property type="entry name" value="PERIPLASMIC SERINE ENDOPROTEASE DEGP-LIKE-RELATED"/>
    <property type="match status" value="1"/>
</dbReference>
<comment type="similarity">
    <text evidence="3">Belongs to the peptidase S1C family.</text>
</comment>
<evidence type="ECO:0000256" key="6">
    <source>
        <dbReference type="ARBA" id="ARBA00022670"/>
    </source>
</evidence>
<evidence type="ECO:0000313" key="17">
    <source>
        <dbReference type="EMBL" id="TWJ16553.1"/>
    </source>
</evidence>
<comment type="catalytic activity">
    <reaction evidence="1">
        <text>Acts on substrates that are at least partially unfolded. The cleavage site P1 residue is normally between a pair of hydrophobic residues, such as Val-|-Val.</text>
        <dbReference type="EC" id="3.4.21.107"/>
    </reaction>
</comment>
<evidence type="ECO:0000256" key="13">
    <source>
        <dbReference type="ARBA" id="ARBA00032850"/>
    </source>
</evidence>
<dbReference type="NCBIfam" id="TIGR02037">
    <property type="entry name" value="degP_htrA_DO"/>
    <property type="match status" value="1"/>
</dbReference>
<dbReference type="InterPro" id="IPR036034">
    <property type="entry name" value="PDZ_sf"/>
</dbReference>
<dbReference type="PANTHER" id="PTHR22939">
    <property type="entry name" value="SERINE PROTEASE FAMILY S1C HTRA-RELATED"/>
    <property type="match status" value="1"/>
</dbReference>
<feature type="binding site" evidence="15">
    <location>
        <begin position="227"/>
        <end position="229"/>
    </location>
    <ligand>
        <name>substrate</name>
    </ligand>
</feature>
<dbReference type="Pfam" id="PF13180">
    <property type="entry name" value="PDZ_2"/>
    <property type="match status" value="1"/>
</dbReference>
<dbReference type="Proteomes" id="UP000319449">
    <property type="component" value="Unassembled WGS sequence"/>
</dbReference>
<evidence type="ECO:0000256" key="15">
    <source>
        <dbReference type="PIRSR" id="PIRSR611782-2"/>
    </source>
</evidence>
<name>A0A562VF65_9BACT</name>
<dbReference type="RefSeq" id="WP_145024797.1">
    <property type="nucleotide sequence ID" value="NZ_VLLN01000026.1"/>
</dbReference>
<evidence type="ECO:0000256" key="10">
    <source>
        <dbReference type="ARBA" id="ARBA00022801"/>
    </source>
</evidence>
<dbReference type="AlphaFoldDB" id="A0A562VF65"/>
<dbReference type="GO" id="GO:0006508">
    <property type="term" value="P:proteolysis"/>
    <property type="evidence" value="ECO:0007669"/>
    <property type="project" value="UniProtKB-KW"/>
</dbReference>
<evidence type="ECO:0000259" key="16">
    <source>
        <dbReference type="PROSITE" id="PS50106"/>
    </source>
</evidence>
<keyword evidence="18" id="KW-1185">Reference proteome</keyword>
<evidence type="ECO:0000256" key="2">
    <source>
        <dbReference type="ARBA" id="ARBA00004418"/>
    </source>
</evidence>
<dbReference type="EMBL" id="VLLN01000026">
    <property type="protein sequence ID" value="TWJ16553.1"/>
    <property type="molecule type" value="Genomic_DNA"/>
</dbReference>
<evidence type="ECO:0000313" key="18">
    <source>
        <dbReference type="Proteomes" id="UP000319449"/>
    </source>
</evidence>
<feature type="active site" description="Charge relay system" evidence="14">
    <location>
        <position position="154"/>
    </location>
</feature>
<evidence type="ECO:0000256" key="12">
    <source>
        <dbReference type="ARBA" id="ARBA00023016"/>
    </source>
</evidence>
<keyword evidence="9" id="KW-0574">Periplasm</keyword>
<dbReference type="Pfam" id="PF13365">
    <property type="entry name" value="Trypsin_2"/>
    <property type="match status" value="1"/>
</dbReference>
<evidence type="ECO:0000256" key="9">
    <source>
        <dbReference type="ARBA" id="ARBA00022764"/>
    </source>
</evidence>
<comment type="caution">
    <text evidence="17">The sequence shown here is derived from an EMBL/GenBank/DDBJ whole genome shotgun (WGS) entry which is preliminary data.</text>
</comment>
<reference evidence="17 18" key="1">
    <citation type="submission" date="2019-07" db="EMBL/GenBank/DDBJ databases">
        <title>Genomic Encyclopedia of Archaeal and Bacterial Type Strains, Phase II (KMG-II): from individual species to whole genera.</title>
        <authorList>
            <person name="Goeker M."/>
        </authorList>
    </citation>
    <scope>NUCLEOTIDE SEQUENCE [LARGE SCALE GENOMIC DNA]</scope>
    <source>
        <strain evidence="17 18">ATCC BAA-1139</strain>
    </source>
</reference>
<keyword evidence="7" id="KW-0732">Signal</keyword>
<dbReference type="Gene3D" id="2.40.10.120">
    <property type="match status" value="1"/>
</dbReference>
<dbReference type="InterPro" id="IPR011782">
    <property type="entry name" value="Pept_S1C_Do"/>
</dbReference>
<accession>A0A562VF65</accession>
<evidence type="ECO:0000256" key="11">
    <source>
        <dbReference type="ARBA" id="ARBA00022825"/>
    </source>
</evidence>
<gene>
    <name evidence="17" type="ORF">JN12_03308</name>
</gene>
<evidence type="ECO:0000256" key="8">
    <source>
        <dbReference type="ARBA" id="ARBA00022737"/>
    </source>
</evidence>
<dbReference type="EC" id="3.4.21.107" evidence="4"/>
<dbReference type="PROSITE" id="PS50106">
    <property type="entry name" value="PDZ"/>
    <property type="match status" value="2"/>
</dbReference>
<dbReference type="GO" id="GO:0042597">
    <property type="term" value="C:periplasmic space"/>
    <property type="evidence" value="ECO:0007669"/>
    <property type="project" value="UniProtKB-SubCell"/>
</dbReference>
<comment type="subcellular location">
    <subcellularLocation>
        <location evidence="2">Periplasm</location>
    </subcellularLocation>
</comment>
<evidence type="ECO:0000256" key="4">
    <source>
        <dbReference type="ARBA" id="ARBA00013035"/>
    </source>
</evidence>
<feature type="active site" description="Charge relay system" evidence="14">
    <location>
        <position position="229"/>
    </location>
</feature>
<dbReference type="SUPFAM" id="SSF50494">
    <property type="entry name" value="Trypsin-like serine proteases"/>
    <property type="match status" value="1"/>
</dbReference>
<organism evidence="17 18">
    <name type="scientific">Geobacter argillaceus</name>
    <dbReference type="NCBI Taxonomy" id="345631"/>
    <lineage>
        <taxon>Bacteria</taxon>
        <taxon>Pseudomonadati</taxon>
        <taxon>Thermodesulfobacteriota</taxon>
        <taxon>Desulfuromonadia</taxon>
        <taxon>Geobacterales</taxon>
        <taxon>Geobacteraceae</taxon>
        <taxon>Geobacter</taxon>
    </lineage>
</organism>
<feature type="active site" description="Charge relay system" evidence="14">
    <location>
        <position position="124"/>
    </location>
</feature>
<dbReference type="GO" id="GO:0004252">
    <property type="term" value="F:serine-type endopeptidase activity"/>
    <property type="evidence" value="ECO:0007669"/>
    <property type="project" value="InterPro"/>
</dbReference>
<keyword evidence="12" id="KW-0346">Stress response</keyword>
<evidence type="ECO:0000256" key="1">
    <source>
        <dbReference type="ARBA" id="ARBA00001772"/>
    </source>
</evidence>
<evidence type="ECO:0000256" key="7">
    <source>
        <dbReference type="ARBA" id="ARBA00022729"/>
    </source>
</evidence>
<feature type="domain" description="PDZ" evidence="16">
    <location>
        <begin position="367"/>
        <end position="469"/>
    </location>
</feature>
<sequence>MLTSKLTKLGISALFSIFMFLSLVTQGGCESRGKTEFVGFPQSFADLAERVKPAVVNIRTTSTVKVPGNPFKHFFGPDQGDQNDPFGDFFKRYFNDVPDKEMKQQSLGSGFIINKDGFIITNNHVVDNADEIKVKLSDGREFKAKVIGRDSKTDLALIKISSPFENLPVLALGDSEKMRVGDWVMAVGNPFGLEQTVTQGIISATGRVIGSGPYDDFLQTDAPINPGNSGGPLVNLKGEVIGINTAIVPGGQGIGFAIPSALAKSVTDQLKEKGKVVRGWIGVTIQNLTPELAQSFGMKETKGALVGDVVKDGPAEKGGIRTGDIIVSFDGKSVKTSNDLPRLVAETPVGKPVDVTVMRENKEVRLSIKVEEMTQERIATQTNEPVQSFGMKVDNITPQLRQQFGTAEKTGVLVVSVEQGGLADGAGIQPGDVIKEANRRSVRNLADYNAALAKSGKGQPTLLLLKRGKQTFFVTMETQ</sequence>
<dbReference type="InterPro" id="IPR001478">
    <property type="entry name" value="PDZ"/>
</dbReference>
<dbReference type="SUPFAM" id="SSF50156">
    <property type="entry name" value="PDZ domain-like"/>
    <property type="match status" value="2"/>
</dbReference>
<dbReference type="Gene3D" id="2.30.42.10">
    <property type="match status" value="2"/>
</dbReference>
<feature type="domain" description="PDZ" evidence="16">
    <location>
        <begin position="265"/>
        <end position="361"/>
    </location>
</feature>
<dbReference type="FunFam" id="2.40.10.120:FF:000007">
    <property type="entry name" value="Periplasmic serine endoprotease DegP-like"/>
    <property type="match status" value="1"/>
</dbReference>
<evidence type="ECO:0000256" key="14">
    <source>
        <dbReference type="PIRSR" id="PIRSR611782-1"/>
    </source>
</evidence>
<dbReference type="InterPro" id="IPR009003">
    <property type="entry name" value="Peptidase_S1_PA"/>
</dbReference>
<dbReference type="InterPro" id="IPR001940">
    <property type="entry name" value="Peptidase_S1C"/>
</dbReference>
<dbReference type="PRINTS" id="PR00834">
    <property type="entry name" value="PROTEASES2C"/>
</dbReference>
<keyword evidence="8" id="KW-0677">Repeat</keyword>
<dbReference type="CDD" id="cd10839">
    <property type="entry name" value="cpPDZ1_DegP-like"/>
    <property type="match status" value="1"/>
</dbReference>
<keyword evidence="10" id="KW-0378">Hydrolase</keyword>
<dbReference type="OrthoDB" id="9758917at2"/>
<proteinExistence type="inferred from homology"/>
<keyword evidence="6 17" id="KW-0645">Protease</keyword>
<feature type="binding site" evidence="15">
    <location>
        <position position="124"/>
    </location>
    <ligand>
        <name>substrate</name>
    </ligand>
</feature>
<dbReference type="SMART" id="SM00228">
    <property type="entry name" value="PDZ"/>
    <property type="match status" value="2"/>
</dbReference>
<feature type="binding site" evidence="15">
    <location>
        <position position="154"/>
    </location>
    <ligand>
        <name>substrate</name>
    </ligand>
</feature>
<protein>
    <recommendedName>
        <fullName evidence="5">Probable periplasmic serine endoprotease DegP-like</fullName>
        <ecNumber evidence="4">3.4.21.107</ecNumber>
    </recommendedName>
    <alternativeName>
        <fullName evidence="13">Protease Do</fullName>
    </alternativeName>
</protein>